<dbReference type="InterPro" id="IPR015879">
    <property type="entry name" value="Ring_hydroxy_dOase_asu_C_dom"/>
</dbReference>
<evidence type="ECO:0000256" key="1">
    <source>
        <dbReference type="ARBA" id="ARBA00001962"/>
    </source>
</evidence>
<evidence type="ECO:0000256" key="4">
    <source>
        <dbReference type="ARBA" id="ARBA00023002"/>
    </source>
</evidence>
<proteinExistence type="predicted"/>
<dbReference type="CDD" id="cd03469">
    <property type="entry name" value="Rieske_RO_Alpha_N"/>
    <property type="match status" value="1"/>
</dbReference>
<dbReference type="Proteomes" id="UP000222768">
    <property type="component" value="Unassembled WGS sequence"/>
</dbReference>
<keyword evidence="4" id="KW-0560">Oxidoreductase</keyword>
<dbReference type="GO" id="GO:0016491">
    <property type="term" value="F:oxidoreductase activity"/>
    <property type="evidence" value="ECO:0007669"/>
    <property type="project" value="UniProtKB-KW"/>
</dbReference>
<organism evidence="8 9">
    <name type="scientific">Leclercia adecarboxylata</name>
    <dbReference type="NCBI Taxonomy" id="83655"/>
    <lineage>
        <taxon>Bacteria</taxon>
        <taxon>Pseudomonadati</taxon>
        <taxon>Pseudomonadota</taxon>
        <taxon>Gammaproteobacteria</taxon>
        <taxon>Enterobacterales</taxon>
        <taxon>Enterobacteriaceae</taxon>
        <taxon>Leclercia</taxon>
    </lineage>
</organism>
<dbReference type="Gene3D" id="2.102.10.10">
    <property type="entry name" value="Rieske [2Fe-2S] iron-sulphur domain"/>
    <property type="match status" value="1"/>
</dbReference>
<feature type="domain" description="Rieske" evidence="7">
    <location>
        <begin position="57"/>
        <end position="166"/>
    </location>
</feature>
<dbReference type="AlphaFoldDB" id="A0A2C5SR98"/>
<keyword evidence="6" id="KW-0411">Iron-sulfur</keyword>
<name>A0A2C5SR98_9ENTR</name>
<dbReference type="InterPro" id="IPR017941">
    <property type="entry name" value="Rieske_2Fe-2S"/>
</dbReference>
<dbReference type="CDD" id="cd08879">
    <property type="entry name" value="RHO_alpha_C_AntDO-like"/>
    <property type="match status" value="1"/>
</dbReference>
<evidence type="ECO:0000313" key="8">
    <source>
        <dbReference type="EMBL" id="PHH04628.1"/>
    </source>
</evidence>
<dbReference type="EMBL" id="PDLK01000002">
    <property type="protein sequence ID" value="PHH04628.1"/>
    <property type="molecule type" value="Genomic_DNA"/>
</dbReference>
<dbReference type="SUPFAM" id="SSF55961">
    <property type="entry name" value="Bet v1-like"/>
    <property type="match status" value="1"/>
</dbReference>
<comment type="caution">
    <text evidence="8">The sequence shown here is derived from an EMBL/GenBank/DDBJ whole genome shotgun (WGS) entry which is preliminary data.</text>
</comment>
<gene>
    <name evidence="8" type="ORF">CRX53_11910</name>
</gene>
<accession>A0A2C5SR98</accession>
<dbReference type="Gene3D" id="3.90.380.10">
    <property type="entry name" value="Naphthalene 1,2-dioxygenase Alpha Subunit, Chain A, domain 1"/>
    <property type="match status" value="1"/>
</dbReference>
<evidence type="ECO:0000256" key="5">
    <source>
        <dbReference type="ARBA" id="ARBA00023004"/>
    </source>
</evidence>
<dbReference type="InterPro" id="IPR001663">
    <property type="entry name" value="Rng_hydr_dOase-A"/>
</dbReference>
<evidence type="ECO:0000256" key="2">
    <source>
        <dbReference type="ARBA" id="ARBA00022714"/>
    </source>
</evidence>
<dbReference type="OrthoDB" id="9769355at2"/>
<keyword evidence="3" id="KW-0479">Metal-binding</keyword>
<keyword evidence="2" id="KW-0001">2Fe-2S</keyword>
<dbReference type="PRINTS" id="PR00090">
    <property type="entry name" value="RNGDIOXGNASE"/>
</dbReference>
<evidence type="ECO:0000259" key="7">
    <source>
        <dbReference type="PROSITE" id="PS51296"/>
    </source>
</evidence>
<dbReference type="SUPFAM" id="SSF50022">
    <property type="entry name" value="ISP domain"/>
    <property type="match status" value="1"/>
</dbReference>
<evidence type="ECO:0000256" key="6">
    <source>
        <dbReference type="ARBA" id="ARBA00023014"/>
    </source>
</evidence>
<dbReference type="PANTHER" id="PTHR43756">
    <property type="entry name" value="CHOLINE MONOOXYGENASE, CHLOROPLASTIC"/>
    <property type="match status" value="1"/>
</dbReference>
<dbReference type="GeneID" id="30332042"/>
<reference evidence="9" key="1">
    <citation type="submission" date="2017-09" db="EMBL/GenBank/DDBJ databases">
        <title>FDA dAtabase for Regulatory Grade micrObial Sequences (FDA-ARGOS): Supporting development and validation of Infectious Disease Dx tests.</title>
        <authorList>
            <person name="Minogue T."/>
            <person name="Wolcott M."/>
            <person name="Wasieloski L."/>
            <person name="Aguilar W."/>
            <person name="Moore D."/>
            <person name="Tallon L."/>
            <person name="Sadzewicz L."/>
            <person name="Ott S."/>
            <person name="Zhao X."/>
            <person name="Nagaraj S."/>
            <person name="Vavikolanu K."/>
            <person name="Aluvathingal J."/>
            <person name="Nadendla S."/>
            <person name="Sichtig H."/>
        </authorList>
    </citation>
    <scope>NUCLEOTIDE SEQUENCE [LARGE SCALE GENOMIC DNA]</scope>
    <source>
        <strain evidence="9">FDAARGOS_404</strain>
    </source>
</reference>
<dbReference type="PANTHER" id="PTHR43756:SF5">
    <property type="entry name" value="CHOLINE MONOOXYGENASE, CHLOROPLASTIC"/>
    <property type="match status" value="1"/>
</dbReference>
<dbReference type="InterPro" id="IPR036922">
    <property type="entry name" value="Rieske_2Fe-2S_sf"/>
</dbReference>
<evidence type="ECO:0000313" key="9">
    <source>
        <dbReference type="Proteomes" id="UP000222768"/>
    </source>
</evidence>
<comment type="cofactor">
    <cofactor evidence="1">
        <name>Fe cation</name>
        <dbReference type="ChEBI" id="CHEBI:24875"/>
    </cofactor>
</comment>
<dbReference type="GO" id="GO:0051537">
    <property type="term" value="F:2 iron, 2 sulfur cluster binding"/>
    <property type="evidence" value="ECO:0007669"/>
    <property type="project" value="UniProtKB-KW"/>
</dbReference>
<evidence type="ECO:0000256" key="3">
    <source>
        <dbReference type="ARBA" id="ARBA00022723"/>
    </source>
</evidence>
<dbReference type="RefSeq" id="WP_032611412.1">
    <property type="nucleotide sequence ID" value="NZ_CBCXZU010000002.1"/>
</dbReference>
<dbReference type="Pfam" id="PF00355">
    <property type="entry name" value="Rieske"/>
    <property type="match status" value="1"/>
</dbReference>
<protein>
    <submittedName>
        <fullName evidence="8">Rieske (2Fe-2S) protein</fullName>
    </submittedName>
</protein>
<keyword evidence="5" id="KW-0408">Iron</keyword>
<sequence length="437" mass="49199">MQCDHIINVKNIDTTAQPAPGREEIAALVQPDRVHTSLYTSEELFQLELDRIFTKTWVWVAHVSEIPETGSFKTTEIGTQPVIVVRDRKGTIHTLLNRCRHRAATVCEHRTGKTNSFVCPYHGWGYALDGSLRGVPHPESYADQLEKNELGLVSLRTEQYAGMVFATFNEQIEPLEDFLGAAKKWMDLFMKQGAGYPIKTGPAHRFRFPGNWKIQLENTTDGYHFPVVHRSFLSSVDKQTEEMLNFVDGSGYVEDLGNGHSVMVMIPELVDLEANLDAPIPERFIGLADELRKEHDEAQVRRIVRAVGGSGFNLNLFPNIACSMAFFRVLQPVSVMETEIHHAVITMDGGPEIANQARLRLHEHFQGPMGFGTPDDSEAWERVQRGATAGDDLWIMLNRGLAGEYRTDDGLRSDVSAETGMRAAYQQWKKLMTESEK</sequence>
<dbReference type="PROSITE" id="PS51296">
    <property type="entry name" value="RIESKE"/>
    <property type="match status" value="1"/>
</dbReference>
<dbReference type="GO" id="GO:0005506">
    <property type="term" value="F:iron ion binding"/>
    <property type="evidence" value="ECO:0007669"/>
    <property type="project" value="InterPro"/>
</dbReference>
<dbReference type="KEGG" id="lax:APT61_09015"/>
<dbReference type="Pfam" id="PF00848">
    <property type="entry name" value="Ring_hydroxyl_A"/>
    <property type="match status" value="1"/>
</dbReference>